<feature type="coiled-coil region" evidence="1">
    <location>
        <begin position="223"/>
        <end position="313"/>
    </location>
</feature>
<evidence type="ECO:0000313" key="3">
    <source>
        <dbReference type="EMBL" id="KAH9369535.1"/>
    </source>
</evidence>
<proteinExistence type="predicted"/>
<feature type="chain" id="PRO_5039948451" description="Paramyosin" evidence="2">
    <location>
        <begin position="20"/>
        <end position="754"/>
    </location>
</feature>
<dbReference type="OrthoDB" id="6497902at2759"/>
<sequence length="754" mass="86127">MLKSSQGILFLYFFSFSTIYHDYEDVIVQDAYIVDTLRDISKTLKEKFLVIGSQIQNKTQELKEAFGEHAQQIKKEIKLLGEQLKNSREALAKKLFELFNPAQYSEDNGNAFQALESLASLREKLQNFLNDVKSVTGEKWQKLKVIIQELRSEIKQKVRELLHGTENTAAYTALDADDETDDDAYVIDTLKDISKSLNEQFLVIGSQIQKKTQELKEAFGDHAQQIKEQIKALSDQLKKSRDALAKKLSELFNPARYADDNGNTNQILASLTNLRDKLQKFLREVHSATGEKWQKLKLLIQELRSEIKQKVRELLYSTKNLAAYAALDAIDDTTDDEYVIDTLKDISRSLKEQFLVIGSQIQNKTRELKEAVGDHAQQIREQLRALDDQLKTSRDALAKKLLELFSPARYADSNPGPNKVRASLGSLRDKLQSFLKEVQSSTAEKWETLKGRIRDLRSQIRQKIQEKIFGRTAETASPSSVGQSDDQQASPLAERALSLATRMFSLRWRLDVLLKELKDSGEDQWPRVLAKIDRLRKEISYQTAVYLNRTKSQSAYYEASDDSVQGEMYVVDTLKDVAQVLKQKFLVLGEKIKAKLAELRGAIGERAVLIKAQLQELQSQLQKAREELKAKLSELFKPAQYSPFKRYAPEIYEKLNGLREKLRKFLEDVKTLTGDNWARAKGVIAELRQEIKQKVKELLSAEKVSEEAMYQAEDNAPNSIVETLRETAVILKEKFKVLGKNIQEKVIELRGVVG</sequence>
<dbReference type="InterPro" id="IPR050163">
    <property type="entry name" value="Apolipoprotein_A1/A4/E"/>
</dbReference>
<reference evidence="3 4" key="1">
    <citation type="journal article" date="2020" name="Cell">
        <title>Large-Scale Comparative Analyses of Tick Genomes Elucidate Their Genetic Diversity and Vector Capacities.</title>
        <authorList>
            <consortium name="Tick Genome and Microbiome Consortium (TIGMIC)"/>
            <person name="Jia N."/>
            <person name="Wang J."/>
            <person name="Shi W."/>
            <person name="Du L."/>
            <person name="Sun Y."/>
            <person name="Zhan W."/>
            <person name="Jiang J.F."/>
            <person name="Wang Q."/>
            <person name="Zhang B."/>
            <person name="Ji P."/>
            <person name="Bell-Sakyi L."/>
            <person name="Cui X.M."/>
            <person name="Yuan T.T."/>
            <person name="Jiang B.G."/>
            <person name="Yang W.F."/>
            <person name="Lam T.T."/>
            <person name="Chang Q.C."/>
            <person name="Ding S.J."/>
            <person name="Wang X.J."/>
            <person name="Zhu J.G."/>
            <person name="Ruan X.D."/>
            <person name="Zhao L."/>
            <person name="Wei J.T."/>
            <person name="Ye R.Z."/>
            <person name="Que T.C."/>
            <person name="Du C.H."/>
            <person name="Zhou Y.H."/>
            <person name="Cheng J.X."/>
            <person name="Dai P.F."/>
            <person name="Guo W.B."/>
            <person name="Han X.H."/>
            <person name="Huang E.J."/>
            <person name="Li L.F."/>
            <person name="Wei W."/>
            <person name="Gao Y.C."/>
            <person name="Liu J.Z."/>
            <person name="Shao H.Z."/>
            <person name="Wang X."/>
            <person name="Wang C.C."/>
            <person name="Yang T.C."/>
            <person name="Huo Q.B."/>
            <person name="Li W."/>
            <person name="Chen H.Y."/>
            <person name="Chen S.E."/>
            <person name="Zhou L.G."/>
            <person name="Ni X.B."/>
            <person name="Tian J.H."/>
            <person name="Sheng Y."/>
            <person name="Liu T."/>
            <person name="Pan Y.S."/>
            <person name="Xia L.Y."/>
            <person name="Li J."/>
            <person name="Zhao F."/>
            <person name="Cao W.C."/>
        </authorList>
    </citation>
    <scope>NUCLEOTIDE SEQUENCE [LARGE SCALE GENOMIC DNA]</scope>
    <source>
        <strain evidence="3">HaeL-2018</strain>
    </source>
</reference>
<keyword evidence="2" id="KW-0732">Signal</keyword>
<feature type="coiled-coil region" evidence="1">
    <location>
        <begin position="607"/>
        <end position="704"/>
    </location>
</feature>
<organism evidence="3 4">
    <name type="scientific">Haemaphysalis longicornis</name>
    <name type="common">Bush tick</name>
    <dbReference type="NCBI Taxonomy" id="44386"/>
    <lineage>
        <taxon>Eukaryota</taxon>
        <taxon>Metazoa</taxon>
        <taxon>Ecdysozoa</taxon>
        <taxon>Arthropoda</taxon>
        <taxon>Chelicerata</taxon>
        <taxon>Arachnida</taxon>
        <taxon>Acari</taxon>
        <taxon>Parasitiformes</taxon>
        <taxon>Ixodida</taxon>
        <taxon>Ixodoidea</taxon>
        <taxon>Ixodidae</taxon>
        <taxon>Haemaphysalinae</taxon>
        <taxon>Haemaphysalis</taxon>
    </lineage>
</organism>
<dbReference type="AlphaFoldDB" id="A0A9J6G3K7"/>
<dbReference type="OMA" id="KDYWDRI"/>
<protein>
    <recommendedName>
        <fullName evidence="5">Paramyosin</fullName>
    </recommendedName>
</protein>
<feature type="signal peptide" evidence="2">
    <location>
        <begin position="1"/>
        <end position="19"/>
    </location>
</feature>
<comment type="caution">
    <text evidence="3">The sequence shown here is derived from an EMBL/GenBank/DDBJ whole genome shotgun (WGS) entry which is preliminary data.</text>
</comment>
<accession>A0A9J6G3K7</accession>
<keyword evidence="1" id="KW-0175">Coiled coil</keyword>
<evidence type="ECO:0000256" key="1">
    <source>
        <dbReference type="SAM" id="Coils"/>
    </source>
</evidence>
<dbReference type="PANTHER" id="PTHR18976:SF34">
    <property type="entry name" value="LIPID-BINDING PROTEIN"/>
    <property type="match status" value="1"/>
</dbReference>
<evidence type="ECO:0000256" key="2">
    <source>
        <dbReference type="SAM" id="SignalP"/>
    </source>
</evidence>
<dbReference type="SUPFAM" id="SSF58113">
    <property type="entry name" value="Apolipoprotein A-I"/>
    <property type="match status" value="2"/>
</dbReference>
<dbReference type="PANTHER" id="PTHR18976">
    <property type="entry name" value="APOLIPOPROTEIN"/>
    <property type="match status" value="1"/>
</dbReference>
<dbReference type="Gene3D" id="1.20.120.20">
    <property type="entry name" value="Apolipoprotein"/>
    <property type="match status" value="4"/>
</dbReference>
<gene>
    <name evidence="3" type="ORF">HPB48_019674</name>
</gene>
<dbReference type="Proteomes" id="UP000821853">
    <property type="component" value="Chromosome 3"/>
</dbReference>
<evidence type="ECO:0000313" key="4">
    <source>
        <dbReference type="Proteomes" id="UP000821853"/>
    </source>
</evidence>
<dbReference type="VEuPathDB" id="VectorBase:HLOH_055615"/>
<name>A0A9J6G3K7_HAELO</name>
<evidence type="ECO:0008006" key="5">
    <source>
        <dbReference type="Google" id="ProtNLM"/>
    </source>
</evidence>
<dbReference type="EMBL" id="JABSTR010000005">
    <property type="protein sequence ID" value="KAH9369535.1"/>
    <property type="molecule type" value="Genomic_DNA"/>
</dbReference>
<keyword evidence="4" id="KW-1185">Reference proteome</keyword>